<dbReference type="Pfam" id="PF13354">
    <property type="entry name" value="Beta-lactamase2"/>
    <property type="match status" value="1"/>
</dbReference>
<dbReference type="Gene3D" id="3.40.710.10">
    <property type="entry name" value="DD-peptidase/beta-lactamase superfamily"/>
    <property type="match status" value="1"/>
</dbReference>
<keyword evidence="3" id="KW-1185">Reference proteome</keyword>
<dbReference type="InterPro" id="IPR012338">
    <property type="entry name" value="Beta-lactam/transpept-like"/>
</dbReference>
<dbReference type="OrthoDB" id="4943064at2"/>
<sequence length="134" mass="14676">MLNAIRNQRIHDYAAALGIPCNRPLNELSPAETATLLYLLRTGQLISTAHANQLLSYMQHTNYETLIPAAVPPAVAVFHKYGLLNGYLHDASILAGGPRAYAFVVYTLGKSIADIPAQTRVIHELTHAVVEKLF</sequence>
<dbReference type="AlphaFoldDB" id="H0QQ35"/>
<dbReference type="InterPro" id="IPR045155">
    <property type="entry name" value="Beta-lactam_cat"/>
</dbReference>
<dbReference type="STRING" id="1077972.ARGLB_079_00020"/>
<gene>
    <name evidence="2" type="ORF">ARGLB_079_00020</name>
</gene>
<organism evidence="2 3">
    <name type="scientific">Arthrobacter globiformis (strain ATCC 8010 / DSM 20124 / JCM 1332 / NBRC 12137 / NCIMB 8907 / NRRL B-2979 / 168)</name>
    <dbReference type="NCBI Taxonomy" id="1077972"/>
    <lineage>
        <taxon>Bacteria</taxon>
        <taxon>Bacillati</taxon>
        <taxon>Actinomycetota</taxon>
        <taxon>Actinomycetes</taxon>
        <taxon>Micrococcales</taxon>
        <taxon>Micrococcaceae</taxon>
        <taxon>Arthrobacter</taxon>
    </lineage>
</organism>
<feature type="domain" description="Beta-lactamase class A catalytic" evidence="1">
    <location>
        <begin position="25"/>
        <end position="107"/>
    </location>
</feature>
<comment type="caution">
    <text evidence="2">The sequence shown here is derived from an EMBL/GenBank/DDBJ whole genome shotgun (WGS) entry which is preliminary data.</text>
</comment>
<reference evidence="2 3" key="1">
    <citation type="submission" date="2011-12" db="EMBL/GenBank/DDBJ databases">
        <title>Whole genome shotgun sequence of Arthrobacter globiformis NBRC 12137.</title>
        <authorList>
            <person name="Miyazawa S."/>
            <person name="Hosoyama A."/>
            <person name="Tsuchikane K."/>
            <person name="Katsumata H."/>
            <person name="Yamazaki S."/>
            <person name="Fujita N."/>
        </authorList>
    </citation>
    <scope>NUCLEOTIDE SEQUENCE [LARGE SCALE GENOMIC DNA]</scope>
    <source>
        <strain evidence="2 3">NBRC 12137</strain>
    </source>
</reference>
<dbReference type="EMBL" id="BAEG01000079">
    <property type="protein sequence ID" value="GAB14936.1"/>
    <property type="molecule type" value="Genomic_DNA"/>
</dbReference>
<name>H0QQ35_ARTG1</name>
<protein>
    <submittedName>
        <fullName evidence="2">Putative beta-lactamase</fullName>
    </submittedName>
</protein>
<dbReference type="GO" id="GO:0030655">
    <property type="term" value="P:beta-lactam antibiotic catabolic process"/>
    <property type="evidence" value="ECO:0007669"/>
    <property type="project" value="InterPro"/>
</dbReference>
<evidence type="ECO:0000313" key="3">
    <source>
        <dbReference type="Proteomes" id="UP000003828"/>
    </source>
</evidence>
<dbReference type="GO" id="GO:0008800">
    <property type="term" value="F:beta-lactamase activity"/>
    <property type="evidence" value="ECO:0007669"/>
    <property type="project" value="InterPro"/>
</dbReference>
<dbReference type="RefSeq" id="WP_003803948.1">
    <property type="nucleotide sequence ID" value="NZ_BAEG01000079.1"/>
</dbReference>
<evidence type="ECO:0000313" key="2">
    <source>
        <dbReference type="EMBL" id="GAB14936.1"/>
    </source>
</evidence>
<proteinExistence type="predicted"/>
<evidence type="ECO:0000259" key="1">
    <source>
        <dbReference type="Pfam" id="PF13354"/>
    </source>
</evidence>
<dbReference type="Proteomes" id="UP000003828">
    <property type="component" value="Unassembled WGS sequence"/>
</dbReference>
<dbReference type="SUPFAM" id="SSF56601">
    <property type="entry name" value="beta-lactamase/transpeptidase-like"/>
    <property type="match status" value="1"/>
</dbReference>
<accession>H0QQ35</accession>